<name>A0A9W8K2Q6_9AGAR</name>
<feature type="transmembrane region" description="Helical" evidence="2">
    <location>
        <begin position="44"/>
        <end position="62"/>
    </location>
</feature>
<dbReference type="AlphaFoldDB" id="A0A9W8K2Q6"/>
<evidence type="ECO:0000256" key="1">
    <source>
        <dbReference type="SAM" id="MobiDB-lite"/>
    </source>
</evidence>
<dbReference type="EMBL" id="JANKHO010000373">
    <property type="protein sequence ID" value="KAJ3510772.1"/>
    <property type="molecule type" value="Genomic_DNA"/>
</dbReference>
<proteinExistence type="predicted"/>
<feature type="compositionally biased region" description="Basic and acidic residues" evidence="1">
    <location>
        <begin position="133"/>
        <end position="148"/>
    </location>
</feature>
<organism evidence="3 4">
    <name type="scientific">Agrocybe chaxingu</name>
    <dbReference type="NCBI Taxonomy" id="84603"/>
    <lineage>
        <taxon>Eukaryota</taxon>
        <taxon>Fungi</taxon>
        <taxon>Dikarya</taxon>
        <taxon>Basidiomycota</taxon>
        <taxon>Agaricomycotina</taxon>
        <taxon>Agaricomycetes</taxon>
        <taxon>Agaricomycetidae</taxon>
        <taxon>Agaricales</taxon>
        <taxon>Agaricineae</taxon>
        <taxon>Strophariaceae</taxon>
        <taxon>Agrocybe</taxon>
    </lineage>
</organism>
<keyword evidence="2" id="KW-0812">Transmembrane</keyword>
<protein>
    <submittedName>
        <fullName evidence="3">Uncharacterized protein</fullName>
    </submittedName>
</protein>
<feature type="region of interest" description="Disordered" evidence="1">
    <location>
        <begin position="105"/>
        <end position="155"/>
    </location>
</feature>
<keyword evidence="2" id="KW-1133">Transmembrane helix</keyword>
<reference evidence="3" key="1">
    <citation type="submission" date="2022-07" db="EMBL/GenBank/DDBJ databases">
        <title>Genome Sequence of Agrocybe chaxingu.</title>
        <authorList>
            <person name="Buettner E."/>
        </authorList>
    </citation>
    <scope>NUCLEOTIDE SEQUENCE</scope>
    <source>
        <strain evidence="3">MP-N11</strain>
    </source>
</reference>
<dbReference type="Proteomes" id="UP001148786">
    <property type="component" value="Unassembled WGS sequence"/>
</dbReference>
<gene>
    <name evidence="3" type="ORF">NLJ89_g4486</name>
</gene>
<evidence type="ECO:0000313" key="3">
    <source>
        <dbReference type="EMBL" id="KAJ3510772.1"/>
    </source>
</evidence>
<feature type="transmembrane region" description="Helical" evidence="2">
    <location>
        <begin position="12"/>
        <end position="32"/>
    </location>
</feature>
<comment type="caution">
    <text evidence="3">The sequence shown here is derived from an EMBL/GenBank/DDBJ whole genome shotgun (WGS) entry which is preliminary data.</text>
</comment>
<keyword evidence="4" id="KW-1185">Reference proteome</keyword>
<keyword evidence="2" id="KW-0472">Membrane</keyword>
<evidence type="ECO:0000256" key="2">
    <source>
        <dbReference type="SAM" id="Phobius"/>
    </source>
</evidence>
<evidence type="ECO:0000313" key="4">
    <source>
        <dbReference type="Proteomes" id="UP001148786"/>
    </source>
</evidence>
<sequence length="155" mass="17045">MDAARPALANNAVAMRMPILASVIAFVTYFVTGHSLEPDVIFTSLTQFNILRLLLMLLHSAIADAANINSRLCAVFEAELLEKNTVDRNLQVAIEVKAASFTWDSPPLEEESKSKKRGGCQSSKAKAQVKADATAKWKQLDDKAKSDEENMFNES</sequence>
<accession>A0A9W8K2Q6</accession>
<dbReference type="OrthoDB" id="6500128at2759"/>